<evidence type="ECO:0000313" key="2">
    <source>
        <dbReference type="Proteomes" id="UP000551616"/>
    </source>
</evidence>
<name>A0A7V8V8B5_9BACT</name>
<dbReference type="Proteomes" id="UP000551616">
    <property type="component" value="Unassembled WGS sequence"/>
</dbReference>
<dbReference type="AlphaFoldDB" id="A0A7V8V8B5"/>
<dbReference type="RefSeq" id="WP_207398211.1">
    <property type="nucleotide sequence ID" value="NZ_JABRWO010000011.1"/>
</dbReference>
<keyword evidence="2" id="KW-1185">Reference proteome</keyword>
<gene>
    <name evidence="1" type="ORF">HOV93_40110</name>
</gene>
<comment type="caution">
    <text evidence="1">The sequence shown here is derived from an EMBL/GenBank/DDBJ whole genome shotgun (WGS) entry which is preliminary data.</text>
</comment>
<sequence>MSSRQPLKFGQLVKYREAAQVYPAKVRGDLEDDVYCIDVDRNGQLSSSIPAHRLDIYAPEDMPCLIDDLFGVSEDALAEIHQLLNVGPQPLRNSAEKTEGCSNGRD</sequence>
<evidence type="ECO:0000313" key="1">
    <source>
        <dbReference type="EMBL" id="MBA2116819.1"/>
    </source>
</evidence>
<accession>A0A7V8V8B5</accession>
<reference evidence="1 2" key="1">
    <citation type="submission" date="2020-05" db="EMBL/GenBank/DDBJ databases">
        <title>Bremerella alba sp. nov., a novel planctomycete isolated from the surface of the macroalga Fucus spiralis.</title>
        <authorList>
            <person name="Godinho O."/>
            <person name="Botelho R."/>
            <person name="Albuquerque L."/>
            <person name="Wiegand S."/>
            <person name="Da Costa M.S."/>
            <person name="Lobo-Da-Cunha A."/>
            <person name="Jogler C."/>
            <person name="Lage O.M."/>
        </authorList>
    </citation>
    <scope>NUCLEOTIDE SEQUENCE [LARGE SCALE GENOMIC DNA]</scope>
    <source>
        <strain evidence="1 2">FF15</strain>
    </source>
</reference>
<dbReference type="EMBL" id="JABRWO010000011">
    <property type="protein sequence ID" value="MBA2116819.1"/>
    <property type="molecule type" value="Genomic_DNA"/>
</dbReference>
<protein>
    <submittedName>
        <fullName evidence="1">Uncharacterized protein</fullName>
    </submittedName>
</protein>
<organism evidence="1 2">
    <name type="scientific">Bremerella alba</name>
    <dbReference type="NCBI Taxonomy" id="980252"/>
    <lineage>
        <taxon>Bacteria</taxon>
        <taxon>Pseudomonadati</taxon>
        <taxon>Planctomycetota</taxon>
        <taxon>Planctomycetia</taxon>
        <taxon>Pirellulales</taxon>
        <taxon>Pirellulaceae</taxon>
        <taxon>Bremerella</taxon>
    </lineage>
</organism>
<proteinExistence type="predicted"/>